<dbReference type="GO" id="GO:0004177">
    <property type="term" value="F:aminopeptidase activity"/>
    <property type="evidence" value="ECO:0007669"/>
    <property type="project" value="UniProtKB-KW"/>
</dbReference>
<dbReference type="InterPro" id="IPR000787">
    <property type="entry name" value="Peptidase_M29"/>
</dbReference>
<dbReference type="GO" id="GO:0008237">
    <property type="term" value="F:metallopeptidase activity"/>
    <property type="evidence" value="ECO:0007669"/>
    <property type="project" value="UniProtKB-KW"/>
</dbReference>
<keyword evidence="9" id="KW-0482">Metalloprotease</keyword>
<gene>
    <name evidence="10" type="ORF">Mgrana_02007</name>
</gene>
<dbReference type="GO" id="GO:0046872">
    <property type="term" value="F:metal ion binding"/>
    <property type="evidence" value="ECO:0007669"/>
    <property type="project" value="UniProtKB-KW"/>
</dbReference>
<dbReference type="Gene3D" id="3.40.1830.10">
    <property type="entry name" value="Thermophilic metalloprotease (M29)"/>
    <property type="match status" value="1"/>
</dbReference>
<organism evidence="10 11">
    <name type="scientific">Meiothermus granaticius NBRC 107808</name>
    <dbReference type="NCBI Taxonomy" id="1227551"/>
    <lineage>
        <taxon>Bacteria</taxon>
        <taxon>Thermotogati</taxon>
        <taxon>Deinococcota</taxon>
        <taxon>Deinococci</taxon>
        <taxon>Thermales</taxon>
        <taxon>Thermaceae</taxon>
        <taxon>Meiothermus</taxon>
    </lineage>
</organism>
<keyword evidence="8 10" id="KW-0378">Hydrolase</keyword>
<evidence type="ECO:0000313" key="11">
    <source>
        <dbReference type="Proteomes" id="UP000266178"/>
    </source>
</evidence>
<dbReference type="InterPro" id="IPR052170">
    <property type="entry name" value="M29_Exopeptidase"/>
</dbReference>
<keyword evidence="11" id="KW-1185">Reference proteome</keyword>
<accession>A0A399F7Q1</accession>
<sequence length="362" mass="40066">MYPEAVESRFAALLSEYCLELRPGQTVVVEAQTPALPLIERLVPAALERGAYPLVLLEYPGQTRDLYRWGGEWLERIPPPRLALMEGADASLRILSAENPLEATDIDPARIAAQQKAWRPLSELRLQKRWCLTLYPTPGYAQGAGMGTAEFRAFVERALYLDRPDPVAAWRELAAFQAALIGRLEPVRELRLEAPGTDLRLRVTGRTWLNSDGKRNMPSGEVYTGPHEDSAEGEILFNLPATVSGQRVEGVYLRFQQGKVVEARAERGEEYLQRMLETDAGARFLGEIGLGTNYGIAQPSGIILYDEKIGGSVHLALGRSYPESGGTNVSAVHWDLVLDLRQGGRIWADGEVLQENGEFLGL</sequence>
<name>A0A399F7Q1_9DEIN</name>
<keyword evidence="5 10" id="KW-0031">Aminopeptidase</keyword>
<evidence type="ECO:0000256" key="1">
    <source>
        <dbReference type="ARBA" id="ARBA00001941"/>
    </source>
</evidence>
<dbReference type="SUPFAM" id="SSF144052">
    <property type="entry name" value="Thermophilic metalloprotease-like"/>
    <property type="match status" value="1"/>
</dbReference>
<evidence type="ECO:0000313" key="10">
    <source>
        <dbReference type="EMBL" id="RIH92130.1"/>
    </source>
</evidence>
<evidence type="ECO:0000256" key="7">
    <source>
        <dbReference type="ARBA" id="ARBA00022723"/>
    </source>
</evidence>
<dbReference type="AlphaFoldDB" id="A0A399F7Q1"/>
<dbReference type="GO" id="GO:0006508">
    <property type="term" value="P:proteolysis"/>
    <property type="evidence" value="ECO:0007669"/>
    <property type="project" value="UniProtKB-KW"/>
</dbReference>
<keyword evidence="7" id="KW-0479">Metal-binding</keyword>
<keyword evidence="6" id="KW-0645">Protease</keyword>
<dbReference type="Pfam" id="PF02073">
    <property type="entry name" value="Peptidase_M29"/>
    <property type="match status" value="1"/>
</dbReference>
<evidence type="ECO:0000256" key="6">
    <source>
        <dbReference type="ARBA" id="ARBA00022670"/>
    </source>
</evidence>
<evidence type="ECO:0000256" key="9">
    <source>
        <dbReference type="ARBA" id="ARBA00023049"/>
    </source>
</evidence>
<evidence type="ECO:0000256" key="3">
    <source>
        <dbReference type="ARBA" id="ARBA00001947"/>
    </source>
</evidence>
<evidence type="ECO:0000256" key="4">
    <source>
        <dbReference type="ARBA" id="ARBA00008236"/>
    </source>
</evidence>
<comment type="cofactor">
    <cofactor evidence="3">
        <name>Zn(2+)</name>
        <dbReference type="ChEBI" id="CHEBI:29105"/>
    </cofactor>
</comment>
<dbReference type="PANTHER" id="PTHR34448:SF1">
    <property type="entry name" value="BLL6088 PROTEIN"/>
    <property type="match status" value="1"/>
</dbReference>
<comment type="caution">
    <text evidence="10">The sequence shown here is derived from an EMBL/GenBank/DDBJ whole genome shotgun (WGS) entry which is preliminary data.</text>
</comment>
<evidence type="ECO:0000256" key="5">
    <source>
        <dbReference type="ARBA" id="ARBA00022438"/>
    </source>
</evidence>
<protein>
    <submittedName>
        <fullName evidence="10">Aminopeptidase 2</fullName>
        <ecNumber evidence="10">3.4.11.-</ecNumber>
    </submittedName>
</protein>
<dbReference type="PANTHER" id="PTHR34448">
    <property type="entry name" value="AMINOPEPTIDASE"/>
    <property type="match status" value="1"/>
</dbReference>
<dbReference type="Proteomes" id="UP000266178">
    <property type="component" value="Unassembled WGS sequence"/>
</dbReference>
<dbReference type="EMBL" id="QWLB01000025">
    <property type="protein sequence ID" value="RIH92130.1"/>
    <property type="molecule type" value="Genomic_DNA"/>
</dbReference>
<comment type="cofactor">
    <cofactor evidence="2">
        <name>Mg(2+)</name>
        <dbReference type="ChEBI" id="CHEBI:18420"/>
    </cofactor>
</comment>
<proteinExistence type="inferred from homology"/>
<evidence type="ECO:0000256" key="2">
    <source>
        <dbReference type="ARBA" id="ARBA00001946"/>
    </source>
</evidence>
<comment type="similarity">
    <text evidence="4">Belongs to the peptidase M29 family.</text>
</comment>
<dbReference type="EC" id="3.4.11.-" evidence="10"/>
<evidence type="ECO:0000256" key="8">
    <source>
        <dbReference type="ARBA" id="ARBA00022801"/>
    </source>
</evidence>
<comment type="cofactor">
    <cofactor evidence="1">
        <name>Co(2+)</name>
        <dbReference type="ChEBI" id="CHEBI:48828"/>
    </cofactor>
</comment>
<reference evidence="10 11" key="1">
    <citation type="submission" date="2018-08" db="EMBL/GenBank/DDBJ databases">
        <title>Meiothermus granaticius genome AF-68 sequencing project.</title>
        <authorList>
            <person name="Da Costa M.S."/>
            <person name="Albuquerque L."/>
            <person name="Raposo P."/>
            <person name="Froufe H.J.C."/>
            <person name="Barroso C.S."/>
            <person name="Egas C."/>
        </authorList>
    </citation>
    <scope>NUCLEOTIDE SEQUENCE [LARGE SCALE GENOMIC DNA]</scope>
    <source>
        <strain evidence="10 11">AF-68</strain>
    </source>
</reference>
<dbReference type="InterPro" id="IPR035097">
    <property type="entry name" value="M29_N-terminal"/>
</dbReference>